<accession>A0A1G1Y364</accession>
<evidence type="ECO:0000256" key="3">
    <source>
        <dbReference type="ARBA" id="ARBA00022448"/>
    </source>
</evidence>
<keyword evidence="6 12" id="KW-1133">Transmembrane helix</keyword>
<evidence type="ECO:0000256" key="7">
    <source>
        <dbReference type="ARBA" id="ARBA00023002"/>
    </source>
</evidence>
<dbReference type="GO" id="GO:0006457">
    <property type="term" value="P:protein folding"/>
    <property type="evidence" value="ECO:0007669"/>
    <property type="project" value="InterPro"/>
</dbReference>
<evidence type="ECO:0000256" key="6">
    <source>
        <dbReference type="ARBA" id="ARBA00022989"/>
    </source>
</evidence>
<evidence type="ECO:0000256" key="11">
    <source>
        <dbReference type="ARBA" id="ARBA00023284"/>
    </source>
</evidence>
<keyword evidence="7" id="KW-0560">Oxidoreductase</keyword>
<evidence type="ECO:0000256" key="9">
    <source>
        <dbReference type="ARBA" id="ARBA00023157"/>
    </source>
</evidence>
<evidence type="ECO:0000256" key="2">
    <source>
        <dbReference type="ARBA" id="ARBA00007602"/>
    </source>
</evidence>
<dbReference type="EMBL" id="MHIE01000006">
    <property type="protein sequence ID" value="OGY46266.1"/>
    <property type="molecule type" value="Genomic_DNA"/>
</dbReference>
<evidence type="ECO:0000256" key="5">
    <source>
        <dbReference type="ARBA" id="ARBA00022982"/>
    </source>
</evidence>
<dbReference type="InterPro" id="IPR012187">
    <property type="entry name" value="Disulphide_bond_form_BdbC"/>
</dbReference>
<sequence>MSQNSIALAFVVALIATLGSLFYSEIVGLVPCKLCWFQRILMYPQVILLGLALWKKDKNIVDYSLVLSLIGAVIAGYHYFLQMTAIPSPFCRTAGLESCSNFGIINYGYITIPMMALTAFLMITIFSLIKKSNKI</sequence>
<keyword evidence="11" id="KW-0676">Redox-active center</keyword>
<evidence type="ECO:0000313" key="13">
    <source>
        <dbReference type="EMBL" id="OGY46266.1"/>
    </source>
</evidence>
<dbReference type="Gene3D" id="1.20.1550.10">
    <property type="entry name" value="DsbB-like"/>
    <property type="match status" value="1"/>
</dbReference>
<keyword evidence="10" id="KW-0143">Chaperone</keyword>
<keyword evidence="9" id="KW-1015">Disulfide bond</keyword>
<protein>
    <recommendedName>
        <fullName evidence="15">2-oxoglutarate dehydrogenase</fullName>
    </recommendedName>
</protein>
<dbReference type="PANTHER" id="PTHR43469">
    <property type="entry name" value="DISULFIDE FORMATION PROTEIN-RELATED"/>
    <property type="match status" value="1"/>
</dbReference>
<organism evidence="13 14">
    <name type="scientific">Candidatus Buchananbacteria bacterium RIFCSPHIGHO2_01_FULL_44_11</name>
    <dbReference type="NCBI Taxonomy" id="1797535"/>
    <lineage>
        <taxon>Bacteria</taxon>
        <taxon>Candidatus Buchananiibacteriota</taxon>
    </lineage>
</organism>
<dbReference type="AlphaFoldDB" id="A0A1G1Y364"/>
<dbReference type="SUPFAM" id="SSF158442">
    <property type="entry name" value="DsbB-like"/>
    <property type="match status" value="1"/>
</dbReference>
<dbReference type="InterPro" id="IPR003752">
    <property type="entry name" value="DiS_bond_form_DsbB/BdbC"/>
</dbReference>
<evidence type="ECO:0000256" key="10">
    <source>
        <dbReference type="ARBA" id="ARBA00023186"/>
    </source>
</evidence>
<evidence type="ECO:0000256" key="4">
    <source>
        <dbReference type="ARBA" id="ARBA00022692"/>
    </source>
</evidence>
<feature type="transmembrane region" description="Helical" evidence="12">
    <location>
        <begin position="107"/>
        <end position="129"/>
    </location>
</feature>
<comment type="caution">
    <text evidence="13">The sequence shown here is derived from an EMBL/GenBank/DDBJ whole genome shotgun (WGS) entry which is preliminary data.</text>
</comment>
<proteinExistence type="inferred from homology"/>
<keyword evidence="5" id="KW-0249">Electron transport</keyword>
<dbReference type="STRING" id="1797535.A2744_04430"/>
<dbReference type="NCBIfam" id="NF002849">
    <property type="entry name" value="PRK03113.1"/>
    <property type="match status" value="1"/>
</dbReference>
<dbReference type="InterPro" id="IPR023380">
    <property type="entry name" value="DsbB-like_sf"/>
</dbReference>
<name>A0A1G1Y364_9BACT</name>
<evidence type="ECO:0000313" key="14">
    <source>
        <dbReference type="Proteomes" id="UP000178240"/>
    </source>
</evidence>
<keyword evidence="4 12" id="KW-0812">Transmembrane</keyword>
<dbReference type="PANTHER" id="PTHR43469:SF1">
    <property type="entry name" value="SPBETA PROPHAGE-DERIVED DISULFIDE BOND FORMATION PROTEIN B"/>
    <property type="match status" value="1"/>
</dbReference>
<keyword evidence="3" id="KW-0813">Transport</keyword>
<dbReference type="GO" id="GO:0016020">
    <property type="term" value="C:membrane"/>
    <property type="evidence" value="ECO:0007669"/>
    <property type="project" value="UniProtKB-SubCell"/>
</dbReference>
<keyword evidence="8 12" id="KW-0472">Membrane</keyword>
<comment type="subcellular location">
    <subcellularLocation>
        <location evidence="1">Membrane</location>
        <topology evidence="1">Multi-pass membrane protein</topology>
    </subcellularLocation>
</comment>
<evidence type="ECO:0008006" key="15">
    <source>
        <dbReference type="Google" id="ProtNLM"/>
    </source>
</evidence>
<dbReference type="GO" id="GO:0015035">
    <property type="term" value="F:protein-disulfide reductase activity"/>
    <property type="evidence" value="ECO:0007669"/>
    <property type="project" value="InterPro"/>
</dbReference>
<evidence type="ECO:0000256" key="1">
    <source>
        <dbReference type="ARBA" id="ARBA00004141"/>
    </source>
</evidence>
<evidence type="ECO:0000256" key="8">
    <source>
        <dbReference type="ARBA" id="ARBA00023136"/>
    </source>
</evidence>
<gene>
    <name evidence="13" type="ORF">A2744_04430</name>
</gene>
<dbReference type="Pfam" id="PF02600">
    <property type="entry name" value="DsbB"/>
    <property type="match status" value="1"/>
</dbReference>
<feature type="transmembrane region" description="Helical" evidence="12">
    <location>
        <begin position="7"/>
        <end position="24"/>
    </location>
</feature>
<evidence type="ECO:0000256" key="12">
    <source>
        <dbReference type="SAM" id="Phobius"/>
    </source>
</evidence>
<feature type="transmembrane region" description="Helical" evidence="12">
    <location>
        <begin position="36"/>
        <end position="54"/>
    </location>
</feature>
<comment type="similarity">
    <text evidence="2">Belongs to the DsbB family. BdbC subfamily.</text>
</comment>
<dbReference type="Proteomes" id="UP000178240">
    <property type="component" value="Unassembled WGS sequence"/>
</dbReference>
<reference evidence="13 14" key="1">
    <citation type="journal article" date="2016" name="Nat. Commun.">
        <title>Thousands of microbial genomes shed light on interconnected biogeochemical processes in an aquifer system.</title>
        <authorList>
            <person name="Anantharaman K."/>
            <person name="Brown C.T."/>
            <person name="Hug L.A."/>
            <person name="Sharon I."/>
            <person name="Castelle C.J."/>
            <person name="Probst A.J."/>
            <person name="Thomas B.C."/>
            <person name="Singh A."/>
            <person name="Wilkins M.J."/>
            <person name="Karaoz U."/>
            <person name="Brodie E.L."/>
            <person name="Williams K.H."/>
            <person name="Hubbard S.S."/>
            <person name="Banfield J.F."/>
        </authorList>
    </citation>
    <scope>NUCLEOTIDE SEQUENCE [LARGE SCALE GENOMIC DNA]</scope>
</reference>
<dbReference type="PIRSF" id="PIRSF036659">
    <property type="entry name" value="BdbC"/>
    <property type="match status" value="1"/>
</dbReference>
<feature type="transmembrane region" description="Helical" evidence="12">
    <location>
        <begin position="61"/>
        <end position="80"/>
    </location>
</feature>